<comment type="caution">
    <text evidence="1">The sequence shown here is derived from an EMBL/GenBank/DDBJ whole genome shotgun (WGS) entry which is preliminary data.</text>
</comment>
<evidence type="ECO:0000313" key="2">
    <source>
        <dbReference type="EMBL" id="CAL6036854.1"/>
    </source>
</evidence>
<reference evidence="1" key="1">
    <citation type="submission" date="2023-06" db="EMBL/GenBank/DDBJ databases">
        <authorList>
            <person name="Kurt Z."/>
        </authorList>
    </citation>
    <scope>NUCLEOTIDE SEQUENCE</scope>
</reference>
<dbReference type="EMBL" id="CAXDID020000135">
    <property type="protein sequence ID" value="CAL6036854.1"/>
    <property type="molecule type" value="Genomic_DNA"/>
</dbReference>
<accession>A0AA86UAQ5</accession>
<sequence>MFIAKAISLYYWFRMMCPSIQRLIGLHNNLLPGPNQLLMQHIQDHSYPIYQFTKNGDMLHISRHHDHRKQTQPIHHRRLLQLRQEKIRQCVQQTRSLKFEQINLMQRLLLNAIYVSLNNINIKGLSVLSEQQNSLTVAINNM</sequence>
<protein>
    <submittedName>
        <fullName evidence="2">Hypothetical_protein</fullName>
    </submittedName>
</protein>
<organism evidence="1">
    <name type="scientific">Hexamita inflata</name>
    <dbReference type="NCBI Taxonomy" id="28002"/>
    <lineage>
        <taxon>Eukaryota</taxon>
        <taxon>Metamonada</taxon>
        <taxon>Diplomonadida</taxon>
        <taxon>Hexamitidae</taxon>
        <taxon>Hexamitinae</taxon>
        <taxon>Hexamita</taxon>
    </lineage>
</organism>
<evidence type="ECO:0000313" key="3">
    <source>
        <dbReference type="Proteomes" id="UP001642409"/>
    </source>
</evidence>
<dbReference type="Proteomes" id="UP001642409">
    <property type="component" value="Unassembled WGS sequence"/>
</dbReference>
<dbReference type="AlphaFoldDB" id="A0AA86UAQ5"/>
<reference evidence="2 3" key="2">
    <citation type="submission" date="2024-07" db="EMBL/GenBank/DDBJ databases">
        <authorList>
            <person name="Akdeniz Z."/>
        </authorList>
    </citation>
    <scope>NUCLEOTIDE SEQUENCE [LARGE SCALE GENOMIC DNA]</scope>
</reference>
<keyword evidence="3" id="KW-1185">Reference proteome</keyword>
<dbReference type="EMBL" id="CATOUU010000720">
    <property type="protein sequence ID" value="CAI9943887.1"/>
    <property type="molecule type" value="Genomic_DNA"/>
</dbReference>
<name>A0AA86UAQ5_9EUKA</name>
<evidence type="ECO:0000313" key="1">
    <source>
        <dbReference type="EMBL" id="CAI9943887.1"/>
    </source>
</evidence>
<proteinExistence type="predicted"/>
<gene>
    <name evidence="1" type="ORF">HINF_LOCUS31532</name>
    <name evidence="2" type="ORF">HINF_LOCUS36609</name>
</gene>